<evidence type="ECO:0000313" key="3">
    <source>
        <dbReference type="Proteomes" id="UP000000763"/>
    </source>
</evidence>
<evidence type="ECO:0000313" key="2">
    <source>
        <dbReference type="EMBL" id="BAC83809.1"/>
    </source>
</evidence>
<feature type="compositionally biased region" description="Low complexity" evidence="1">
    <location>
        <begin position="1"/>
        <end position="11"/>
    </location>
</feature>
<protein>
    <submittedName>
        <fullName evidence="2">Uncharacterized protein</fullName>
    </submittedName>
</protein>
<feature type="region of interest" description="Disordered" evidence="1">
    <location>
        <begin position="1"/>
        <end position="71"/>
    </location>
</feature>
<dbReference type="AlphaFoldDB" id="Q6Z4N1"/>
<reference evidence="3" key="1">
    <citation type="journal article" date="2005" name="Nature">
        <title>The map-based sequence of the rice genome.</title>
        <authorList>
            <consortium name="International rice genome sequencing project (IRGSP)"/>
            <person name="Matsumoto T."/>
            <person name="Wu J."/>
            <person name="Kanamori H."/>
            <person name="Katayose Y."/>
            <person name="Fujisawa M."/>
            <person name="Namiki N."/>
            <person name="Mizuno H."/>
            <person name="Yamamoto K."/>
            <person name="Antonio B.A."/>
            <person name="Baba T."/>
            <person name="Sakata K."/>
            <person name="Nagamura Y."/>
            <person name="Aoki H."/>
            <person name="Arikawa K."/>
            <person name="Arita K."/>
            <person name="Bito T."/>
            <person name="Chiden Y."/>
            <person name="Fujitsuka N."/>
            <person name="Fukunaka R."/>
            <person name="Hamada M."/>
            <person name="Harada C."/>
            <person name="Hayashi A."/>
            <person name="Hijishita S."/>
            <person name="Honda M."/>
            <person name="Hosokawa S."/>
            <person name="Ichikawa Y."/>
            <person name="Idonuma A."/>
            <person name="Iijima M."/>
            <person name="Ikeda M."/>
            <person name="Ikeno M."/>
            <person name="Ito K."/>
            <person name="Ito S."/>
            <person name="Ito T."/>
            <person name="Ito Y."/>
            <person name="Ito Y."/>
            <person name="Iwabuchi A."/>
            <person name="Kamiya K."/>
            <person name="Karasawa W."/>
            <person name="Kurita K."/>
            <person name="Katagiri S."/>
            <person name="Kikuta A."/>
            <person name="Kobayashi H."/>
            <person name="Kobayashi N."/>
            <person name="Machita K."/>
            <person name="Maehara T."/>
            <person name="Masukawa M."/>
            <person name="Mizubayashi T."/>
            <person name="Mukai Y."/>
            <person name="Nagasaki H."/>
            <person name="Nagata Y."/>
            <person name="Naito S."/>
            <person name="Nakashima M."/>
            <person name="Nakama Y."/>
            <person name="Nakamichi Y."/>
            <person name="Nakamura M."/>
            <person name="Meguro A."/>
            <person name="Negishi M."/>
            <person name="Ohta I."/>
            <person name="Ohta T."/>
            <person name="Okamoto M."/>
            <person name="Ono N."/>
            <person name="Saji S."/>
            <person name="Sakaguchi M."/>
            <person name="Sakai K."/>
            <person name="Shibata M."/>
            <person name="Shimokawa T."/>
            <person name="Song J."/>
            <person name="Takazaki Y."/>
            <person name="Terasawa K."/>
            <person name="Tsugane M."/>
            <person name="Tsuji K."/>
            <person name="Ueda S."/>
            <person name="Waki K."/>
            <person name="Yamagata H."/>
            <person name="Yamamoto M."/>
            <person name="Yamamoto S."/>
            <person name="Yamane H."/>
            <person name="Yoshiki S."/>
            <person name="Yoshihara R."/>
            <person name="Yukawa K."/>
            <person name="Zhong H."/>
            <person name="Yano M."/>
            <person name="Yuan Q."/>
            <person name="Ouyang S."/>
            <person name="Liu J."/>
            <person name="Jones K.M."/>
            <person name="Gansberger K."/>
            <person name="Moffat K."/>
            <person name="Hill J."/>
            <person name="Bera J."/>
            <person name="Fadrosh D."/>
            <person name="Jin S."/>
            <person name="Johri S."/>
            <person name="Kim M."/>
            <person name="Overton L."/>
            <person name="Reardon M."/>
            <person name="Tsitrin T."/>
            <person name="Vuong H."/>
            <person name="Weaver B."/>
            <person name="Ciecko A."/>
            <person name="Tallon L."/>
            <person name="Jackson J."/>
            <person name="Pai G."/>
            <person name="Aken S.V."/>
            <person name="Utterback T."/>
            <person name="Reidmuller S."/>
            <person name="Feldblyum T."/>
            <person name="Hsiao J."/>
            <person name="Zismann V."/>
            <person name="Iobst S."/>
            <person name="de Vazeille A.R."/>
            <person name="Buell C.R."/>
            <person name="Ying K."/>
            <person name="Li Y."/>
            <person name="Lu T."/>
            <person name="Huang Y."/>
            <person name="Zhao Q."/>
            <person name="Feng Q."/>
            <person name="Zhang L."/>
            <person name="Zhu J."/>
            <person name="Weng Q."/>
            <person name="Mu J."/>
            <person name="Lu Y."/>
            <person name="Fan D."/>
            <person name="Liu Y."/>
            <person name="Guan J."/>
            <person name="Zhang Y."/>
            <person name="Yu S."/>
            <person name="Liu X."/>
            <person name="Zhang Y."/>
            <person name="Hong G."/>
            <person name="Han B."/>
            <person name="Choisne N."/>
            <person name="Demange N."/>
            <person name="Orjeda G."/>
            <person name="Samain S."/>
            <person name="Cattolico L."/>
            <person name="Pelletier E."/>
            <person name="Couloux A."/>
            <person name="Segurens B."/>
            <person name="Wincker P."/>
            <person name="D'Hont A."/>
            <person name="Scarpelli C."/>
            <person name="Weissenbach J."/>
            <person name="Salanoubat M."/>
            <person name="Quetier F."/>
            <person name="Yu Y."/>
            <person name="Kim H.R."/>
            <person name="Rambo T."/>
            <person name="Currie J."/>
            <person name="Collura K."/>
            <person name="Luo M."/>
            <person name="Yang T."/>
            <person name="Ammiraju J.S.S."/>
            <person name="Engler F."/>
            <person name="Soderlund C."/>
            <person name="Wing R.A."/>
            <person name="Palmer L.E."/>
            <person name="de la Bastide M."/>
            <person name="Spiegel L."/>
            <person name="Nascimento L."/>
            <person name="Zutavern T."/>
            <person name="O'Shaughnessy A."/>
            <person name="Dike S."/>
            <person name="Dedhia N."/>
            <person name="Preston R."/>
            <person name="Balija V."/>
            <person name="McCombie W.R."/>
            <person name="Chow T."/>
            <person name="Chen H."/>
            <person name="Chung M."/>
            <person name="Chen C."/>
            <person name="Shaw J."/>
            <person name="Wu H."/>
            <person name="Hsiao K."/>
            <person name="Chao Y."/>
            <person name="Chu M."/>
            <person name="Cheng C."/>
            <person name="Hour A."/>
            <person name="Lee P."/>
            <person name="Lin S."/>
            <person name="Lin Y."/>
            <person name="Liou J."/>
            <person name="Liu S."/>
            <person name="Hsing Y."/>
            <person name="Raghuvanshi S."/>
            <person name="Mohanty A."/>
            <person name="Bharti A.K."/>
            <person name="Gaur A."/>
            <person name="Gupta V."/>
            <person name="Kumar D."/>
            <person name="Ravi V."/>
            <person name="Vij S."/>
            <person name="Kapur A."/>
            <person name="Khurana P."/>
            <person name="Khurana P."/>
            <person name="Khurana J.P."/>
            <person name="Tyagi A.K."/>
            <person name="Gaikwad K."/>
            <person name="Singh A."/>
            <person name="Dalal V."/>
            <person name="Srivastava S."/>
            <person name="Dixit A."/>
            <person name="Pal A.K."/>
            <person name="Ghazi I.A."/>
            <person name="Yadav M."/>
            <person name="Pandit A."/>
            <person name="Bhargava A."/>
            <person name="Sureshbabu K."/>
            <person name="Batra K."/>
            <person name="Sharma T.R."/>
            <person name="Mohapatra T."/>
            <person name="Singh N.K."/>
            <person name="Messing J."/>
            <person name="Nelson A.B."/>
            <person name="Fuks G."/>
            <person name="Kavchok S."/>
            <person name="Keizer G."/>
            <person name="Linton E."/>
            <person name="Llaca V."/>
            <person name="Song R."/>
            <person name="Tanyolac B."/>
            <person name="Young S."/>
            <person name="Ho-Il K."/>
            <person name="Hahn J.H."/>
            <person name="Sangsakoo G."/>
            <person name="Vanavichit A."/>
            <person name="de Mattos Luiz.A.T."/>
            <person name="Zimmer P.D."/>
            <person name="Malone G."/>
            <person name="Dellagostin O."/>
            <person name="de Oliveira A.C."/>
            <person name="Bevan M."/>
            <person name="Bancroft I."/>
            <person name="Minx P."/>
            <person name="Cordum H."/>
            <person name="Wilson R."/>
            <person name="Cheng Z."/>
            <person name="Jin W."/>
            <person name="Jiang J."/>
            <person name="Leong S.A."/>
            <person name="Iwama H."/>
            <person name="Gojobori T."/>
            <person name="Itoh T."/>
            <person name="Niimura Y."/>
            <person name="Fujii Y."/>
            <person name="Habara T."/>
            <person name="Sakai H."/>
            <person name="Sato Y."/>
            <person name="Wilson G."/>
            <person name="Kumar K."/>
            <person name="McCouch S."/>
            <person name="Juretic N."/>
            <person name="Hoen D."/>
            <person name="Wright S."/>
            <person name="Bruskiewich R."/>
            <person name="Bureau T."/>
            <person name="Miyao A."/>
            <person name="Hirochika H."/>
            <person name="Nishikawa T."/>
            <person name="Kadowaki K."/>
            <person name="Sugiura M."/>
            <person name="Burr B."/>
            <person name="Sasaki T."/>
        </authorList>
    </citation>
    <scope>NUCLEOTIDE SEQUENCE [LARGE SCALE GENOMIC DNA]</scope>
    <source>
        <strain evidence="3">cv. Nipponbare</strain>
    </source>
</reference>
<dbReference type="EMBL" id="AP005167">
    <property type="protein sequence ID" value="BAC83809.1"/>
    <property type="molecule type" value="Genomic_DNA"/>
</dbReference>
<sequence length="317" mass="33374">MHYRAGRGAVTRGRRHGSDLSGLGPGKRKKASARSPLPRPRTHRLSRCLAMNGGGETEGRQWRGGGKRNGRRNRWEGALVYRTTMSVWKPTLGGQGASWRSALAAKTATEADDAGGEGKRKKEGRKGVCPLPLWEKEEGAGATRQREEELCLHPLEASAWSGGGRVVTMAMTAGARPGGQPPRRARAGSNGRRGDFGGVDGKRQRGRRALGSARLTRTRGRAEEGVRLRWLWVTSIAARGGQGCGGAGGSAAGSLRRTPSPSATGCTRRAGPPPLDPTTLVNGVGGGWQKAARAAPGLPVDWRTAARVAPGLPEPAD</sequence>
<accession>Q6Z4N1</accession>
<proteinExistence type="predicted"/>
<organism evidence="2 3">
    <name type="scientific">Oryza sativa subsp. japonica</name>
    <name type="common">Rice</name>
    <dbReference type="NCBI Taxonomy" id="39947"/>
    <lineage>
        <taxon>Eukaryota</taxon>
        <taxon>Viridiplantae</taxon>
        <taxon>Streptophyta</taxon>
        <taxon>Embryophyta</taxon>
        <taxon>Tracheophyta</taxon>
        <taxon>Spermatophyta</taxon>
        <taxon>Magnoliopsida</taxon>
        <taxon>Liliopsida</taxon>
        <taxon>Poales</taxon>
        <taxon>Poaceae</taxon>
        <taxon>BOP clade</taxon>
        <taxon>Oryzoideae</taxon>
        <taxon>Oryzeae</taxon>
        <taxon>Oryzinae</taxon>
        <taxon>Oryza</taxon>
        <taxon>Oryza sativa</taxon>
    </lineage>
</organism>
<feature type="compositionally biased region" description="Gly residues" evidence="1">
    <location>
        <begin position="242"/>
        <end position="251"/>
    </location>
</feature>
<name>Q6Z4N1_ORYSJ</name>
<feature type="compositionally biased region" description="Basic and acidic residues" evidence="1">
    <location>
        <begin position="192"/>
        <end position="203"/>
    </location>
</feature>
<feature type="region of interest" description="Disordered" evidence="1">
    <location>
        <begin position="242"/>
        <end position="284"/>
    </location>
</feature>
<gene>
    <name evidence="2" type="primary">OSJNBa0060O17.18</name>
</gene>
<dbReference type="Proteomes" id="UP000000763">
    <property type="component" value="Chromosome 7"/>
</dbReference>
<feature type="region of interest" description="Disordered" evidence="1">
    <location>
        <begin position="173"/>
        <end position="216"/>
    </location>
</feature>
<evidence type="ECO:0000256" key="1">
    <source>
        <dbReference type="SAM" id="MobiDB-lite"/>
    </source>
</evidence>
<reference evidence="3" key="2">
    <citation type="journal article" date="2008" name="Nucleic Acids Res.">
        <title>The rice annotation project database (RAP-DB): 2008 update.</title>
        <authorList>
            <consortium name="The rice annotation project (RAP)"/>
        </authorList>
    </citation>
    <scope>GENOME REANNOTATION</scope>
    <source>
        <strain evidence="3">cv. Nipponbare</strain>
    </source>
</reference>